<comment type="similarity">
    <text evidence="1 2">Belongs to the anti-sigma-factor antagonist family.</text>
</comment>
<keyword evidence="5" id="KW-1185">Reference proteome</keyword>
<dbReference type="InterPro" id="IPR036513">
    <property type="entry name" value="STAS_dom_sf"/>
</dbReference>
<dbReference type="InterPro" id="IPR058548">
    <property type="entry name" value="MlaB-like_STAS"/>
</dbReference>
<feature type="domain" description="STAS" evidence="3">
    <location>
        <begin position="22"/>
        <end position="116"/>
    </location>
</feature>
<dbReference type="NCBIfam" id="TIGR00377">
    <property type="entry name" value="ant_ant_sig"/>
    <property type="match status" value="1"/>
</dbReference>
<reference evidence="4 5" key="1">
    <citation type="submission" date="2021-01" db="EMBL/GenBank/DDBJ databases">
        <title>Actinoplanes sp. nov. LDG1-01 isolated from lichen.</title>
        <authorList>
            <person name="Saeng-In P."/>
            <person name="Phongsopitanun W."/>
            <person name="Kanchanasin P."/>
            <person name="Yuki M."/>
            <person name="Kudo T."/>
            <person name="Ohkuma M."/>
            <person name="Tanasupawat S."/>
        </authorList>
    </citation>
    <scope>NUCLEOTIDE SEQUENCE [LARGE SCALE GENOMIC DNA]</scope>
    <source>
        <strain evidence="4 5">LDG1-01</strain>
    </source>
</reference>
<dbReference type="PANTHER" id="PTHR33495">
    <property type="entry name" value="ANTI-SIGMA FACTOR ANTAGONIST TM_1081-RELATED-RELATED"/>
    <property type="match status" value="1"/>
</dbReference>
<sequence>MRRLFERVPLDVSIGDRRDDQVVIAVRGEIDSDNCAELRCELSSALTEAGTPHVALDLSALTFIGSAGVRELLRCREEAEQRGGTFRITQAHDHVRQVLTLCSLTELLHLSAAPNG</sequence>
<proteinExistence type="inferred from homology"/>
<evidence type="ECO:0000313" key="4">
    <source>
        <dbReference type="EMBL" id="MBL7252834.1"/>
    </source>
</evidence>
<dbReference type="SUPFAM" id="SSF52091">
    <property type="entry name" value="SpoIIaa-like"/>
    <property type="match status" value="1"/>
</dbReference>
<evidence type="ECO:0000313" key="5">
    <source>
        <dbReference type="Proteomes" id="UP000598996"/>
    </source>
</evidence>
<dbReference type="PROSITE" id="PS50801">
    <property type="entry name" value="STAS"/>
    <property type="match status" value="1"/>
</dbReference>
<dbReference type="InterPro" id="IPR002645">
    <property type="entry name" value="STAS_dom"/>
</dbReference>
<dbReference type="CDD" id="cd07043">
    <property type="entry name" value="STAS_anti-anti-sigma_factors"/>
    <property type="match status" value="1"/>
</dbReference>
<accession>A0ABS1VDT0</accession>
<dbReference type="RefSeq" id="WP_202989187.1">
    <property type="nucleotide sequence ID" value="NZ_JAENHO010000001.1"/>
</dbReference>
<evidence type="ECO:0000256" key="1">
    <source>
        <dbReference type="ARBA" id="ARBA00009013"/>
    </source>
</evidence>
<organism evidence="4 5">
    <name type="scientific">Paractinoplanes lichenicola</name>
    <dbReference type="NCBI Taxonomy" id="2802976"/>
    <lineage>
        <taxon>Bacteria</taxon>
        <taxon>Bacillati</taxon>
        <taxon>Actinomycetota</taxon>
        <taxon>Actinomycetes</taxon>
        <taxon>Micromonosporales</taxon>
        <taxon>Micromonosporaceae</taxon>
        <taxon>Paractinoplanes</taxon>
    </lineage>
</organism>
<dbReference type="EMBL" id="JAENHO010000001">
    <property type="protein sequence ID" value="MBL7252834.1"/>
    <property type="molecule type" value="Genomic_DNA"/>
</dbReference>
<dbReference type="Pfam" id="PF13466">
    <property type="entry name" value="STAS_2"/>
    <property type="match status" value="1"/>
</dbReference>
<comment type="caution">
    <text evidence="4">The sequence shown here is derived from an EMBL/GenBank/DDBJ whole genome shotgun (WGS) entry which is preliminary data.</text>
</comment>
<evidence type="ECO:0000259" key="3">
    <source>
        <dbReference type="PROSITE" id="PS50801"/>
    </source>
</evidence>
<protein>
    <recommendedName>
        <fullName evidence="2">Anti-sigma factor antagonist</fullName>
    </recommendedName>
</protein>
<dbReference type="InterPro" id="IPR003658">
    <property type="entry name" value="Anti-sigma_ant"/>
</dbReference>
<dbReference type="PANTHER" id="PTHR33495:SF2">
    <property type="entry name" value="ANTI-SIGMA FACTOR ANTAGONIST TM_1081-RELATED"/>
    <property type="match status" value="1"/>
</dbReference>
<dbReference type="Gene3D" id="3.30.750.24">
    <property type="entry name" value="STAS domain"/>
    <property type="match status" value="1"/>
</dbReference>
<dbReference type="Proteomes" id="UP000598996">
    <property type="component" value="Unassembled WGS sequence"/>
</dbReference>
<name>A0ABS1VDT0_9ACTN</name>
<gene>
    <name evidence="4" type="ORF">JKJ07_00775</name>
</gene>
<evidence type="ECO:0000256" key="2">
    <source>
        <dbReference type="RuleBase" id="RU003749"/>
    </source>
</evidence>